<evidence type="ECO:0000313" key="6">
    <source>
        <dbReference type="Proteomes" id="UP001652503"/>
    </source>
</evidence>
<accession>A0ABT2YWB7</accession>
<evidence type="ECO:0000256" key="1">
    <source>
        <dbReference type="ARBA" id="ARBA00007137"/>
    </source>
</evidence>
<organism evidence="5 6">
    <name type="scientific">Albidovulum sediminicola</name>
    <dbReference type="NCBI Taxonomy" id="2984331"/>
    <lineage>
        <taxon>Bacteria</taxon>
        <taxon>Pseudomonadati</taxon>
        <taxon>Pseudomonadota</taxon>
        <taxon>Alphaproteobacteria</taxon>
        <taxon>Rhodobacterales</taxon>
        <taxon>Paracoccaceae</taxon>
        <taxon>Albidovulum</taxon>
    </lineage>
</organism>
<dbReference type="InterPro" id="IPR010426">
    <property type="entry name" value="MTTB_MeTrfase"/>
</dbReference>
<evidence type="ECO:0000256" key="4">
    <source>
        <dbReference type="SAM" id="MobiDB-lite"/>
    </source>
</evidence>
<feature type="compositionally biased region" description="Basic and acidic residues" evidence="4">
    <location>
        <begin position="1"/>
        <end position="20"/>
    </location>
</feature>
<gene>
    <name evidence="5" type="ORF">OE647_00065</name>
</gene>
<dbReference type="RefSeq" id="WP_263719542.1">
    <property type="nucleotide sequence ID" value="NZ_JAOWLA010000001.1"/>
</dbReference>
<dbReference type="Gene3D" id="3.20.20.480">
    <property type="entry name" value="Trimethylamine methyltransferase-like"/>
    <property type="match status" value="1"/>
</dbReference>
<feature type="region of interest" description="Disordered" evidence="4">
    <location>
        <begin position="1"/>
        <end position="26"/>
    </location>
</feature>
<reference evidence="5 6" key="1">
    <citation type="submission" date="2022-10" db="EMBL/GenBank/DDBJ databases">
        <title>Defluviimonas sp. nov., isolated from ocean surface water.</title>
        <authorList>
            <person name="He W."/>
            <person name="Wang L."/>
            <person name="Zhang D.-F."/>
        </authorList>
    </citation>
    <scope>NUCLEOTIDE SEQUENCE [LARGE SCALE GENOMIC DNA]</scope>
    <source>
        <strain evidence="5 6">WL0075</strain>
    </source>
</reference>
<dbReference type="GO" id="GO:0032259">
    <property type="term" value="P:methylation"/>
    <property type="evidence" value="ECO:0007669"/>
    <property type="project" value="UniProtKB-KW"/>
</dbReference>
<evidence type="ECO:0000256" key="3">
    <source>
        <dbReference type="ARBA" id="ARBA00022679"/>
    </source>
</evidence>
<comment type="similarity">
    <text evidence="1">Belongs to the trimethylamine methyltransferase family.</text>
</comment>
<evidence type="ECO:0000256" key="2">
    <source>
        <dbReference type="ARBA" id="ARBA00022603"/>
    </source>
</evidence>
<protein>
    <submittedName>
        <fullName evidence="5">Trimethylamine methyltransferase family protein</fullName>
    </submittedName>
</protein>
<evidence type="ECO:0000313" key="5">
    <source>
        <dbReference type="EMBL" id="MCV2863125.1"/>
    </source>
</evidence>
<dbReference type="Proteomes" id="UP001652503">
    <property type="component" value="Unassembled WGS sequence"/>
</dbReference>
<keyword evidence="3" id="KW-0808">Transferase</keyword>
<dbReference type="Pfam" id="PF06253">
    <property type="entry name" value="MTTB"/>
    <property type="match status" value="1"/>
</dbReference>
<sequence>MHTRRLDIDRARIGPLDKTRQGQTRGRAHTLDGIVLTQIVRTGAPVLYGGFTSNVEMLSGSRAFGPAHTMAP</sequence>
<keyword evidence="2 5" id="KW-0489">Methyltransferase</keyword>
<name>A0ABT2YWB7_9RHOB</name>
<dbReference type="InterPro" id="IPR038601">
    <property type="entry name" value="MttB-like_sf"/>
</dbReference>
<comment type="caution">
    <text evidence="5">The sequence shown here is derived from an EMBL/GenBank/DDBJ whole genome shotgun (WGS) entry which is preliminary data.</text>
</comment>
<dbReference type="GO" id="GO:0008168">
    <property type="term" value="F:methyltransferase activity"/>
    <property type="evidence" value="ECO:0007669"/>
    <property type="project" value="UniProtKB-KW"/>
</dbReference>
<dbReference type="EMBL" id="JAOWLA010000001">
    <property type="protein sequence ID" value="MCV2863125.1"/>
    <property type="molecule type" value="Genomic_DNA"/>
</dbReference>
<proteinExistence type="inferred from homology"/>
<keyword evidence="6" id="KW-1185">Reference proteome</keyword>